<dbReference type="GO" id="GO:0016616">
    <property type="term" value="F:oxidoreductase activity, acting on the CH-OH group of donors, NAD or NADP as acceptor"/>
    <property type="evidence" value="ECO:0007669"/>
    <property type="project" value="TreeGrafter"/>
</dbReference>
<evidence type="ECO:0000256" key="3">
    <source>
        <dbReference type="ARBA" id="ARBA00023002"/>
    </source>
</evidence>
<dbReference type="EMBL" id="SWKU01000049">
    <property type="protein sequence ID" value="KAF2993665.1"/>
    <property type="molecule type" value="Genomic_DNA"/>
</dbReference>
<dbReference type="Gene3D" id="3.40.50.720">
    <property type="entry name" value="NAD(P)-binding Rossmann-like Domain"/>
    <property type="match status" value="1"/>
</dbReference>
<protein>
    <recommendedName>
        <fullName evidence="6">NAD(P)-binding protein</fullName>
    </recommendedName>
</protein>
<dbReference type="CDD" id="cd05233">
    <property type="entry name" value="SDR_c"/>
    <property type="match status" value="1"/>
</dbReference>
<dbReference type="InterPro" id="IPR036291">
    <property type="entry name" value="NAD(P)-bd_dom_sf"/>
</dbReference>
<accession>A0A9P4T383</accession>
<reference evidence="4" key="1">
    <citation type="submission" date="2019-04" db="EMBL/GenBank/DDBJ databases">
        <title>Sequencing of skin fungus with MAO and IRED activity.</title>
        <authorList>
            <person name="Marsaioli A.J."/>
            <person name="Bonatto J.M.C."/>
            <person name="Reis Junior O."/>
        </authorList>
    </citation>
    <scope>NUCLEOTIDE SEQUENCE</scope>
    <source>
        <strain evidence="4">30M1</strain>
    </source>
</reference>
<name>A0A9P4T383_CURKU</name>
<evidence type="ECO:0000313" key="5">
    <source>
        <dbReference type="Proteomes" id="UP000801428"/>
    </source>
</evidence>
<dbReference type="OrthoDB" id="1933717at2759"/>
<dbReference type="SUPFAM" id="SSF51735">
    <property type="entry name" value="NAD(P)-binding Rossmann-fold domains"/>
    <property type="match status" value="1"/>
</dbReference>
<dbReference type="PANTHER" id="PTHR42760">
    <property type="entry name" value="SHORT-CHAIN DEHYDROGENASES/REDUCTASES FAMILY MEMBER"/>
    <property type="match status" value="1"/>
</dbReference>
<evidence type="ECO:0000256" key="1">
    <source>
        <dbReference type="ARBA" id="ARBA00006484"/>
    </source>
</evidence>
<keyword evidence="2" id="KW-0521">NADP</keyword>
<gene>
    <name evidence="4" type="ORF">E8E13_000532</name>
</gene>
<dbReference type="AlphaFoldDB" id="A0A9P4T383"/>
<keyword evidence="5" id="KW-1185">Reference proteome</keyword>
<proteinExistence type="inferred from homology"/>
<comment type="caution">
    <text evidence="4">The sequence shown here is derived from an EMBL/GenBank/DDBJ whole genome shotgun (WGS) entry which is preliminary data.</text>
</comment>
<evidence type="ECO:0000256" key="2">
    <source>
        <dbReference type="ARBA" id="ARBA00022857"/>
    </source>
</evidence>
<dbReference type="Proteomes" id="UP000801428">
    <property type="component" value="Unassembled WGS sequence"/>
</dbReference>
<dbReference type="InterPro" id="IPR020904">
    <property type="entry name" value="Sc_DH/Rdtase_CS"/>
</dbReference>
<dbReference type="PROSITE" id="PS00061">
    <property type="entry name" value="ADH_SHORT"/>
    <property type="match status" value="1"/>
</dbReference>
<evidence type="ECO:0000313" key="4">
    <source>
        <dbReference type="EMBL" id="KAF2993665.1"/>
    </source>
</evidence>
<keyword evidence="3" id="KW-0560">Oxidoreductase</keyword>
<evidence type="ECO:0008006" key="6">
    <source>
        <dbReference type="Google" id="ProtNLM"/>
    </source>
</evidence>
<dbReference type="InterPro" id="IPR002347">
    <property type="entry name" value="SDR_fam"/>
</dbReference>
<comment type="similarity">
    <text evidence="1">Belongs to the short-chain dehydrogenases/reductases (SDR) family.</text>
</comment>
<dbReference type="Pfam" id="PF00106">
    <property type="entry name" value="adh_short"/>
    <property type="match status" value="1"/>
</dbReference>
<dbReference type="PRINTS" id="PR00081">
    <property type="entry name" value="GDHRDH"/>
</dbReference>
<dbReference type="PANTHER" id="PTHR42760:SF37">
    <property type="entry name" value="CLAVALDEHYDE DEHYDROGENASE"/>
    <property type="match status" value="1"/>
</dbReference>
<sequence>MTTRISLGKVNGLYDAIDPYKNLKDAAEGKVILVTGAGRGIGQATAKAFAEASASRLILCALEDAELKETELLISSIRQDIKIFSRALDVSNESAVRAFVEDSSTWAGGHIDVLCCIAGVSPPQQPVVESDPLRWWKGLEVNVNGVYLFARYVLPIMQARKQGHVIFASSAIILGKHQDASSYSVGKIAVAHLAELIHEEMHGEGIRVFAMHPGGVLTRLLTDMEDNEKAEWAVKASKVIRTMLTDDITLPGNSCVFLSTGRLDFMSGRYVDFTIGVDQLLQNQEAIEQRNLFKINVGANWDSEGGVRPFY</sequence>
<organism evidence="4 5">
    <name type="scientific">Curvularia kusanoi</name>
    <name type="common">Cochliobolus kusanoi</name>
    <dbReference type="NCBI Taxonomy" id="90978"/>
    <lineage>
        <taxon>Eukaryota</taxon>
        <taxon>Fungi</taxon>
        <taxon>Dikarya</taxon>
        <taxon>Ascomycota</taxon>
        <taxon>Pezizomycotina</taxon>
        <taxon>Dothideomycetes</taxon>
        <taxon>Pleosporomycetidae</taxon>
        <taxon>Pleosporales</taxon>
        <taxon>Pleosporineae</taxon>
        <taxon>Pleosporaceae</taxon>
        <taxon>Curvularia</taxon>
    </lineage>
</organism>